<dbReference type="Proteomes" id="UP000642125">
    <property type="component" value="Unassembled WGS sequence"/>
</dbReference>
<dbReference type="FunFam" id="3.40.190.10:FF:000050">
    <property type="entry name" value="Sulfonate ABC transporter substrate-binding protein"/>
    <property type="match status" value="1"/>
</dbReference>
<proteinExistence type="inferred from homology"/>
<dbReference type="GO" id="GO:0042626">
    <property type="term" value="F:ATPase-coupled transmembrane transporter activity"/>
    <property type="evidence" value="ECO:0007669"/>
    <property type="project" value="InterPro"/>
</dbReference>
<keyword evidence="4 7" id="KW-0732">Signal</keyword>
<comment type="function">
    <text evidence="5">Part of a binding-protein-dependent transport system for aliphatic sulfonates. Putative binding protein.</text>
</comment>
<name>A0A919PA34_9CELL</name>
<dbReference type="PANTHER" id="PTHR30024:SF21">
    <property type="entry name" value="ABC TRANSPORTER SUBSTRATE-BINDING PROTEIN"/>
    <property type="match status" value="1"/>
</dbReference>
<dbReference type="NCBIfam" id="TIGR01728">
    <property type="entry name" value="SsuA_fam"/>
    <property type="match status" value="1"/>
</dbReference>
<dbReference type="Gene3D" id="3.40.190.10">
    <property type="entry name" value="Periplasmic binding protein-like II"/>
    <property type="match status" value="2"/>
</dbReference>
<keyword evidence="10" id="KW-1185">Reference proteome</keyword>
<dbReference type="Pfam" id="PF09084">
    <property type="entry name" value="NMT1"/>
    <property type="match status" value="1"/>
</dbReference>
<feature type="chain" id="PRO_5038363088" description="Putative aliphatic sulfonates-binding protein" evidence="7">
    <location>
        <begin position="31"/>
        <end position="357"/>
    </location>
</feature>
<gene>
    <name evidence="9" type="ORF">Cpa01nite_11610</name>
</gene>
<comment type="caution">
    <text evidence="9">The sequence shown here is derived from an EMBL/GenBank/DDBJ whole genome shotgun (WGS) entry which is preliminary data.</text>
</comment>
<feature type="signal peptide" evidence="7">
    <location>
        <begin position="1"/>
        <end position="30"/>
    </location>
</feature>
<evidence type="ECO:0000256" key="4">
    <source>
        <dbReference type="ARBA" id="ARBA00022729"/>
    </source>
</evidence>
<evidence type="ECO:0000256" key="7">
    <source>
        <dbReference type="SAM" id="SignalP"/>
    </source>
</evidence>
<comment type="similarity">
    <text evidence="2">Belongs to the bacterial solute-binding protein SsuA/TauA family.</text>
</comment>
<evidence type="ECO:0000256" key="6">
    <source>
        <dbReference type="ARBA" id="ARBA00070228"/>
    </source>
</evidence>
<evidence type="ECO:0000259" key="8">
    <source>
        <dbReference type="SMART" id="SM00062"/>
    </source>
</evidence>
<keyword evidence="3" id="KW-0813">Transport</keyword>
<dbReference type="SMART" id="SM00062">
    <property type="entry name" value="PBPb"/>
    <property type="match status" value="1"/>
</dbReference>
<evidence type="ECO:0000313" key="10">
    <source>
        <dbReference type="Proteomes" id="UP000642125"/>
    </source>
</evidence>
<dbReference type="GO" id="GO:0016020">
    <property type="term" value="C:membrane"/>
    <property type="evidence" value="ECO:0007669"/>
    <property type="project" value="InterPro"/>
</dbReference>
<dbReference type="SUPFAM" id="SSF53850">
    <property type="entry name" value="Periplasmic binding protein-like II"/>
    <property type="match status" value="1"/>
</dbReference>
<dbReference type="PANTHER" id="PTHR30024">
    <property type="entry name" value="ALIPHATIC SULFONATES-BINDING PROTEIN-RELATED"/>
    <property type="match status" value="1"/>
</dbReference>
<evidence type="ECO:0000256" key="2">
    <source>
        <dbReference type="ARBA" id="ARBA00010742"/>
    </source>
</evidence>
<evidence type="ECO:0000256" key="1">
    <source>
        <dbReference type="ARBA" id="ARBA00004418"/>
    </source>
</evidence>
<reference evidence="9" key="1">
    <citation type="submission" date="2021-01" db="EMBL/GenBank/DDBJ databases">
        <title>Whole genome shotgun sequence of Cellulomonas pakistanensis NBRC 110800.</title>
        <authorList>
            <person name="Komaki H."/>
            <person name="Tamura T."/>
        </authorList>
    </citation>
    <scope>NUCLEOTIDE SEQUENCE</scope>
    <source>
        <strain evidence="9">NBRC 110800</strain>
    </source>
</reference>
<sequence>MTALTTASRRRLRGPIALGASAVAATLLLAGCVAGEGEAAQADEPADGATAEGWSADTLTVDFATYNPLSLVIKDQGWLEETLGDDVTVEWVQSAGSNKANEALRAGAVDVGSTAGSAALLARSNGSPIRTIDIYGQPEWAALVVPEGSDITGVEDLAGRSVAATKGTDPYFFLLQALDEAGVDPADVEVQNLQHADGKAALENGSVDAWSGLDPLMAASEAEAGSTLVYRNVDFNTYGFLNATQEFLDASPDLAQVVVDAYEKARAWAQENPDEVVAILAEVAGIDPAVAETVITERTTLDIDPVPGQAQRDVLEVVGPIFVESGDVASQDLVDTALDELFEPTYAENADPTTIAD</sequence>
<evidence type="ECO:0000256" key="5">
    <source>
        <dbReference type="ARBA" id="ARBA00055538"/>
    </source>
</evidence>
<dbReference type="GO" id="GO:0042597">
    <property type="term" value="C:periplasmic space"/>
    <property type="evidence" value="ECO:0007669"/>
    <property type="project" value="UniProtKB-SubCell"/>
</dbReference>
<feature type="domain" description="Solute-binding protein family 3/N-terminal" evidence="8">
    <location>
        <begin position="58"/>
        <end position="276"/>
    </location>
</feature>
<dbReference type="InterPro" id="IPR010067">
    <property type="entry name" value="ABC_SsuA_sub-bd"/>
</dbReference>
<dbReference type="AlphaFoldDB" id="A0A919PA34"/>
<comment type="subcellular location">
    <subcellularLocation>
        <location evidence="1">Periplasm</location>
    </subcellularLocation>
</comment>
<dbReference type="InterPro" id="IPR001638">
    <property type="entry name" value="Solute-binding_3/MltF_N"/>
</dbReference>
<protein>
    <recommendedName>
        <fullName evidence="6">Putative aliphatic sulfonates-binding protein</fullName>
    </recommendedName>
</protein>
<dbReference type="InterPro" id="IPR015168">
    <property type="entry name" value="SsuA/THI5"/>
</dbReference>
<dbReference type="EMBL" id="BONO01000006">
    <property type="protein sequence ID" value="GIG35780.1"/>
    <property type="molecule type" value="Genomic_DNA"/>
</dbReference>
<evidence type="ECO:0000313" key="9">
    <source>
        <dbReference type="EMBL" id="GIG35780.1"/>
    </source>
</evidence>
<dbReference type="RefSeq" id="WP_203667805.1">
    <property type="nucleotide sequence ID" value="NZ_BONO01000006.1"/>
</dbReference>
<organism evidence="9 10">
    <name type="scientific">Cellulomonas pakistanensis</name>
    <dbReference type="NCBI Taxonomy" id="992287"/>
    <lineage>
        <taxon>Bacteria</taxon>
        <taxon>Bacillati</taxon>
        <taxon>Actinomycetota</taxon>
        <taxon>Actinomycetes</taxon>
        <taxon>Micrococcales</taxon>
        <taxon>Cellulomonadaceae</taxon>
        <taxon>Cellulomonas</taxon>
    </lineage>
</organism>
<evidence type="ECO:0000256" key="3">
    <source>
        <dbReference type="ARBA" id="ARBA00022448"/>
    </source>
</evidence>
<accession>A0A919PA34</accession>